<gene>
    <name evidence="2" type="ORF">C5O00_08145</name>
</gene>
<dbReference type="Pfam" id="PF12680">
    <property type="entry name" value="SnoaL_2"/>
    <property type="match status" value="1"/>
</dbReference>
<evidence type="ECO:0000259" key="1">
    <source>
        <dbReference type="Pfam" id="PF12680"/>
    </source>
</evidence>
<dbReference type="Proteomes" id="UP000238442">
    <property type="component" value="Chromosome"/>
</dbReference>
<reference evidence="2 3" key="1">
    <citation type="submission" date="2018-02" db="EMBL/GenBank/DDBJ databases">
        <title>Genomic analysis of the strain RR4-38 isolated from a seawater recirculating aquaculture system.</title>
        <authorList>
            <person name="Kim Y.-S."/>
            <person name="Jang Y.H."/>
            <person name="Kim K.-H."/>
        </authorList>
    </citation>
    <scope>NUCLEOTIDE SEQUENCE [LARGE SCALE GENOMIC DNA]</scope>
    <source>
        <strain evidence="2 3">RR4-38</strain>
    </source>
</reference>
<accession>A0A2S0HWT3</accession>
<dbReference type="InterPro" id="IPR037401">
    <property type="entry name" value="SnoaL-like"/>
</dbReference>
<evidence type="ECO:0000313" key="2">
    <source>
        <dbReference type="EMBL" id="AVI51147.1"/>
    </source>
</evidence>
<dbReference type="AlphaFoldDB" id="A0A2S0HWT3"/>
<feature type="domain" description="SnoaL-like" evidence="1">
    <location>
        <begin position="14"/>
        <end position="105"/>
    </location>
</feature>
<name>A0A2S0HWT3_9FLAO</name>
<dbReference type="EMBL" id="CP027062">
    <property type="protein sequence ID" value="AVI51147.1"/>
    <property type="molecule type" value="Genomic_DNA"/>
</dbReference>
<dbReference type="InterPro" id="IPR032710">
    <property type="entry name" value="NTF2-like_dom_sf"/>
</dbReference>
<dbReference type="Gene3D" id="3.10.450.50">
    <property type="match status" value="1"/>
</dbReference>
<proteinExistence type="predicted"/>
<dbReference type="KEGG" id="aue:C5O00_08145"/>
<keyword evidence="3" id="KW-1185">Reference proteome</keyword>
<dbReference type="SUPFAM" id="SSF54427">
    <property type="entry name" value="NTF2-like"/>
    <property type="match status" value="1"/>
</dbReference>
<sequence length="120" mass="13743">MDANKMEDTEKLIAKWFESWETGNYKDIPVTDDFKHTSPYGTIAGKDAYLALVAANENKFLGHTFKIHDALYGETTACVRYTGKRGDFSLDVSEWYKTDGNRIREIISYYNIEGEGEIQL</sequence>
<organism evidence="2 3">
    <name type="scientific">Pukyongia salina</name>
    <dbReference type="NCBI Taxonomy" id="2094025"/>
    <lineage>
        <taxon>Bacteria</taxon>
        <taxon>Pseudomonadati</taxon>
        <taxon>Bacteroidota</taxon>
        <taxon>Flavobacteriia</taxon>
        <taxon>Flavobacteriales</taxon>
        <taxon>Flavobacteriaceae</taxon>
        <taxon>Pukyongia</taxon>
    </lineage>
</organism>
<evidence type="ECO:0000313" key="3">
    <source>
        <dbReference type="Proteomes" id="UP000238442"/>
    </source>
</evidence>
<protein>
    <recommendedName>
        <fullName evidence="1">SnoaL-like domain-containing protein</fullName>
    </recommendedName>
</protein>